<keyword evidence="2" id="KW-0472">Membrane</keyword>
<evidence type="ECO:0000313" key="4">
    <source>
        <dbReference type="Proteomes" id="UP000604046"/>
    </source>
</evidence>
<feature type="transmembrane region" description="Helical" evidence="2">
    <location>
        <begin position="407"/>
        <end position="428"/>
    </location>
</feature>
<feature type="region of interest" description="Disordered" evidence="1">
    <location>
        <begin position="1"/>
        <end position="20"/>
    </location>
</feature>
<dbReference type="OrthoDB" id="412513at2759"/>
<dbReference type="Proteomes" id="UP000604046">
    <property type="component" value="Unassembled WGS sequence"/>
</dbReference>
<reference evidence="3" key="1">
    <citation type="submission" date="2021-02" db="EMBL/GenBank/DDBJ databases">
        <authorList>
            <person name="Dougan E. K."/>
            <person name="Rhodes N."/>
            <person name="Thang M."/>
            <person name="Chan C."/>
        </authorList>
    </citation>
    <scope>NUCLEOTIDE SEQUENCE</scope>
</reference>
<sequence>MAQTGGAPAPERIGGADFDGLGGEEKVPIIVTKAPTKRSTAKLVQHVSNFALTRAEMLRVTPAHRVLWGVGSAVRGGAYSQDAYIYSTPATHISQFWTHSWHGGPYCKIAVLHLVCSGLAALACGTLAVAVSLVPLDRMGASTLWSLLVGLLVSSLALLTWRPSVKVFFDKLCIAQHDAKLQVEGVVNVGACVKNSESMLLCWDSTFFGRLWCVVEVAAFLKTHHDPAALRIRPTTWGPTSIVLFLTFWAWTGMSQITGSVIIGDIEWEPFSLALVFSAANAVNHMLSMSFIAHFWRSHLRDLDMACTQLSDFSFKRDVSCHCCAIGHIHPVTGRPMACDHETIRECLCIWFGSVEEFDVIMRDRMAGVFQKSFCRHPLPYHWIVGATTPTLWVAMCNVFQSMAVGTFPFLLLFANLAYWLAVFPVLLHLELKLAHLLRRRRRFFWQEIVVNIALAFAGSIGFAIYLIIEAAGIVMLGDPMKGAAATSLLWAVVAVYVWCT</sequence>
<evidence type="ECO:0000256" key="2">
    <source>
        <dbReference type="SAM" id="Phobius"/>
    </source>
</evidence>
<feature type="transmembrane region" description="Helical" evidence="2">
    <location>
        <begin position="241"/>
        <end position="263"/>
    </location>
</feature>
<dbReference type="EMBL" id="CAJNDS010002189">
    <property type="protein sequence ID" value="CAE7364794.1"/>
    <property type="molecule type" value="Genomic_DNA"/>
</dbReference>
<feature type="transmembrane region" description="Helical" evidence="2">
    <location>
        <begin position="143"/>
        <end position="161"/>
    </location>
</feature>
<feature type="transmembrane region" description="Helical" evidence="2">
    <location>
        <begin position="449"/>
        <end position="469"/>
    </location>
</feature>
<protein>
    <submittedName>
        <fullName evidence="3">Uncharacterized protein</fullName>
    </submittedName>
</protein>
<comment type="caution">
    <text evidence="3">The sequence shown here is derived from an EMBL/GenBank/DDBJ whole genome shotgun (WGS) entry which is preliminary data.</text>
</comment>
<feature type="transmembrane region" description="Helical" evidence="2">
    <location>
        <begin position="109"/>
        <end position="131"/>
    </location>
</feature>
<keyword evidence="4" id="KW-1185">Reference proteome</keyword>
<feature type="transmembrane region" description="Helical" evidence="2">
    <location>
        <begin position="381"/>
        <end position="401"/>
    </location>
</feature>
<dbReference type="AlphaFoldDB" id="A0A812Q195"/>
<evidence type="ECO:0000256" key="1">
    <source>
        <dbReference type="SAM" id="MobiDB-lite"/>
    </source>
</evidence>
<keyword evidence="2" id="KW-0812">Transmembrane</keyword>
<keyword evidence="2" id="KW-1133">Transmembrane helix</keyword>
<evidence type="ECO:0000313" key="3">
    <source>
        <dbReference type="EMBL" id="CAE7364794.1"/>
    </source>
</evidence>
<accession>A0A812Q195</accession>
<feature type="transmembrane region" description="Helical" evidence="2">
    <location>
        <begin position="481"/>
        <end position="500"/>
    </location>
</feature>
<proteinExistence type="predicted"/>
<name>A0A812Q195_9DINO</name>
<gene>
    <name evidence="3" type="ORF">SNAT2548_LOCUS19752</name>
</gene>
<feature type="transmembrane region" description="Helical" evidence="2">
    <location>
        <begin position="275"/>
        <end position="296"/>
    </location>
</feature>
<organism evidence="3 4">
    <name type="scientific">Symbiodinium natans</name>
    <dbReference type="NCBI Taxonomy" id="878477"/>
    <lineage>
        <taxon>Eukaryota</taxon>
        <taxon>Sar</taxon>
        <taxon>Alveolata</taxon>
        <taxon>Dinophyceae</taxon>
        <taxon>Suessiales</taxon>
        <taxon>Symbiodiniaceae</taxon>
        <taxon>Symbiodinium</taxon>
    </lineage>
</organism>